<dbReference type="EMBL" id="CP027116">
    <property type="protein sequence ID" value="AVM23235.1"/>
    <property type="molecule type" value="Genomic_DNA"/>
</dbReference>
<accession>A0AAD0ML43</accession>
<dbReference type="Proteomes" id="UP000264960">
    <property type="component" value="Chromosome"/>
</dbReference>
<organism evidence="1 2">
    <name type="scientific">Bacillus pumilus</name>
    <name type="common">Bacillus mesentericus</name>
    <dbReference type="NCBI Taxonomy" id="1408"/>
    <lineage>
        <taxon>Bacteria</taxon>
        <taxon>Bacillati</taxon>
        <taxon>Bacillota</taxon>
        <taxon>Bacilli</taxon>
        <taxon>Bacillales</taxon>
        <taxon>Bacillaceae</taxon>
        <taxon>Bacillus</taxon>
    </lineage>
</organism>
<protein>
    <submittedName>
        <fullName evidence="1">Uncharacterized protein</fullName>
    </submittedName>
</protein>
<gene>
    <name evidence="1" type="ORF">C5695_05110</name>
</gene>
<evidence type="ECO:0000313" key="1">
    <source>
        <dbReference type="EMBL" id="AVM23235.1"/>
    </source>
</evidence>
<name>A0AAD0ML43_BACPU</name>
<evidence type="ECO:0000313" key="2">
    <source>
        <dbReference type="Proteomes" id="UP000264960"/>
    </source>
</evidence>
<reference evidence="1 2" key="1">
    <citation type="submission" date="2018-02" db="EMBL/GenBank/DDBJ databases">
        <title>The complete genome of two Bacillus pumilus strains from Cuatro Cienegas, Coahuila, Mexico.</title>
        <authorList>
            <person name="Zarza E."/>
            <person name="Alcaraz L.D."/>
            <person name="Aguilar-Salinas B."/>
            <person name="Islas A."/>
            <person name="Olmedo-Alvarez G."/>
        </authorList>
    </citation>
    <scope>NUCLEOTIDE SEQUENCE [LARGE SCALE GENOMIC DNA]</scope>
    <source>
        <strain evidence="1 2">145</strain>
    </source>
</reference>
<dbReference type="AlphaFoldDB" id="A0AAD0ML43"/>
<sequence>MPQTVITFDEMTATVFQDQMQKLFQAAYEKGVEDGMNKNSYPPLLTNQHLQEIFSASRSPVWKITSRPDFPKFNEISGRYPRDLVFRWIEQNSSYIQEVTA</sequence>
<proteinExistence type="predicted"/>
<dbReference type="RefSeq" id="WP_008348790.1">
    <property type="nucleotide sequence ID" value="NZ_CP027116.1"/>
</dbReference>